<gene>
    <name evidence="1" type="ORF">NIT7321_02604</name>
</gene>
<sequence length="50" mass="5659">MPSKSRFIKSIVAAAKSEEVELPWSRGANRQAMIERRQQDRTATQQAKTA</sequence>
<evidence type="ECO:0000313" key="1">
    <source>
        <dbReference type="EMBL" id="CRL11734.1"/>
    </source>
</evidence>
<dbReference type="Proteomes" id="UP000043764">
    <property type="component" value="Unassembled WGS sequence"/>
</dbReference>
<dbReference type="STRING" id="481446.NIT7645_03797"/>
<accession>A0A0H5D3Z2</accession>
<dbReference type="AlphaFoldDB" id="A0A0H5D3Z2"/>
<reference evidence="2" key="1">
    <citation type="submission" date="2015-05" db="EMBL/GenBank/DDBJ databases">
        <authorList>
            <person name="Rodrigo-Torres Lidia"/>
            <person name="Arahal R.David."/>
        </authorList>
    </citation>
    <scope>NUCLEOTIDE SEQUENCE [LARGE SCALE GENOMIC DNA]</scope>
    <source>
        <strain evidence="2">CECT 7321</strain>
    </source>
</reference>
<dbReference type="EMBL" id="CVRL01000035">
    <property type="protein sequence ID" value="CRL11734.1"/>
    <property type="molecule type" value="Genomic_DNA"/>
</dbReference>
<evidence type="ECO:0000313" key="2">
    <source>
        <dbReference type="Proteomes" id="UP000043764"/>
    </source>
</evidence>
<keyword evidence="2" id="KW-1185">Reference proteome</keyword>
<name>A0A0H5D3Z2_9RHOB</name>
<protein>
    <submittedName>
        <fullName evidence="1">Uncharacterized protein</fullName>
    </submittedName>
</protein>
<proteinExistence type="predicted"/>
<dbReference type="RefSeq" id="WP_165589933.1">
    <property type="nucleotide sequence ID" value="NZ_BSKQ01000001.1"/>
</dbReference>
<organism evidence="1 2">
    <name type="scientific">Phaeobacter italicus</name>
    <dbReference type="NCBI Taxonomy" id="481446"/>
    <lineage>
        <taxon>Bacteria</taxon>
        <taxon>Pseudomonadati</taxon>
        <taxon>Pseudomonadota</taxon>
        <taxon>Alphaproteobacteria</taxon>
        <taxon>Rhodobacterales</taxon>
        <taxon>Roseobacteraceae</taxon>
        <taxon>Phaeobacter</taxon>
    </lineage>
</organism>